<evidence type="ECO:0000313" key="2">
    <source>
        <dbReference type="EMBL" id="PIU36335.1"/>
    </source>
</evidence>
<proteinExistence type="predicted"/>
<reference evidence="3" key="1">
    <citation type="submission" date="2017-09" db="EMBL/GenBank/DDBJ databases">
        <title>Depth-based differentiation of microbial function through sediment-hosted aquifers and enrichment of novel symbionts in the deep terrestrial subsurface.</title>
        <authorList>
            <person name="Probst A.J."/>
            <person name="Ladd B."/>
            <person name="Jarett J.K."/>
            <person name="Geller-Mcgrath D.E."/>
            <person name="Sieber C.M.K."/>
            <person name="Emerson J.B."/>
            <person name="Anantharaman K."/>
            <person name="Thomas B.C."/>
            <person name="Malmstrom R."/>
            <person name="Stieglmeier M."/>
            <person name="Klingl A."/>
            <person name="Woyke T."/>
            <person name="Ryan C.M."/>
            <person name="Banfield J.F."/>
        </authorList>
    </citation>
    <scope>NUCLEOTIDE SEQUENCE [LARGE SCALE GENOMIC DNA]</scope>
</reference>
<sequence>MASLTITAYYSRRIIKYGSIGIVILLILRSISISVRAYWKKTHPPAPPPPTVAFGKLPKLKFPEQPGLPTLTFKLENISGTLPKLADRTKIFFIPKPYPNLLAWDKTRAWARGLGFTQEPQKTEEFAFRFTTESTPKTTLDVNVLTKNFTLAYDWQNDLQILSQGNPPQEAQAISSAKSFLQSASALTEDLVNGKGEVLYFKYSEGNLVKALFFSEANFAQVNIFRQDIDEIKVLPPNPKSSNVAVKLSSAKDRGRSIIEVKFIHFPVSLDNFATYPLKDATSAWNLLKNGKGFVANLGDNSGGNITIRNVYLAYYDSNEQQNFLQPVIVFEGDRDFYAYVPAVTDSWLEQ</sequence>
<protein>
    <submittedName>
        <fullName evidence="2">Uncharacterized protein</fullName>
    </submittedName>
</protein>
<feature type="transmembrane region" description="Helical" evidence="1">
    <location>
        <begin position="20"/>
        <end position="39"/>
    </location>
</feature>
<name>A0A2M6YS94_9BACT</name>
<keyword evidence="1" id="KW-1133">Transmembrane helix</keyword>
<gene>
    <name evidence="2" type="ORF">COT03_00135</name>
</gene>
<dbReference type="Proteomes" id="UP000229502">
    <property type="component" value="Unassembled WGS sequence"/>
</dbReference>
<evidence type="ECO:0000256" key="1">
    <source>
        <dbReference type="SAM" id="Phobius"/>
    </source>
</evidence>
<evidence type="ECO:0000313" key="3">
    <source>
        <dbReference type="Proteomes" id="UP000229502"/>
    </source>
</evidence>
<dbReference type="EMBL" id="PEWZ01000010">
    <property type="protein sequence ID" value="PIU36335.1"/>
    <property type="molecule type" value="Genomic_DNA"/>
</dbReference>
<accession>A0A2M6YS94</accession>
<keyword evidence="1" id="KW-0812">Transmembrane</keyword>
<dbReference type="AlphaFoldDB" id="A0A2M6YS94"/>
<keyword evidence="1" id="KW-0472">Membrane</keyword>
<comment type="caution">
    <text evidence="2">The sequence shown here is derived from an EMBL/GenBank/DDBJ whole genome shotgun (WGS) entry which is preliminary data.</text>
</comment>
<organism evidence="2 3">
    <name type="scientific">Candidatus Shapirobacteria bacterium CG07_land_8_20_14_0_80_39_18</name>
    <dbReference type="NCBI Taxonomy" id="1974882"/>
    <lineage>
        <taxon>Bacteria</taxon>
        <taxon>Candidatus Shapironibacteriota</taxon>
    </lineage>
</organism>